<dbReference type="GO" id="GO:0005524">
    <property type="term" value="F:ATP binding"/>
    <property type="evidence" value="ECO:0007669"/>
    <property type="project" value="UniProtKB-KW"/>
</dbReference>
<keyword evidence="4" id="KW-0547">Nucleotide-binding</keyword>
<feature type="domain" description="ABC transporter" evidence="7">
    <location>
        <begin position="11"/>
        <end position="264"/>
    </location>
</feature>
<dbReference type="FunFam" id="3.40.50.300:FF:000016">
    <property type="entry name" value="Oligopeptide ABC transporter ATP-binding component"/>
    <property type="match status" value="1"/>
</dbReference>
<dbReference type="EMBL" id="CAEZZM010000004">
    <property type="protein sequence ID" value="CAB4753317.1"/>
    <property type="molecule type" value="Genomic_DNA"/>
</dbReference>
<evidence type="ECO:0000256" key="1">
    <source>
        <dbReference type="ARBA" id="ARBA00004202"/>
    </source>
</evidence>
<evidence type="ECO:0000256" key="6">
    <source>
        <dbReference type="ARBA" id="ARBA00023136"/>
    </source>
</evidence>
<evidence type="ECO:0000313" key="8">
    <source>
        <dbReference type="EMBL" id="CAB4753317.1"/>
    </source>
</evidence>
<dbReference type="GO" id="GO:0016887">
    <property type="term" value="F:ATP hydrolysis activity"/>
    <property type="evidence" value="ECO:0007669"/>
    <property type="project" value="InterPro"/>
</dbReference>
<evidence type="ECO:0000256" key="5">
    <source>
        <dbReference type="ARBA" id="ARBA00022840"/>
    </source>
</evidence>
<keyword evidence="5" id="KW-0067">ATP-binding</keyword>
<organism evidence="8">
    <name type="scientific">freshwater metagenome</name>
    <dbReference type="NCBI Taxonomy" id="449393"/>
    <lineage>
        <taxon>unclassified sequences</taxon>
        <taxon>metagenomes</taxon>
        <taxon>ecological metagenomes</taxon>
    </lineage>
</organism>
<dbReference type="InterPro" id="IPR003439">
    <property type="entry name" value="ABC_transporter-like_ATP-bd"/>
</dbReference>
<dbReference type="CDD" id="cd03257">
    <property type="entry name" value="ABC_NikE_OppD_transporters"/>
    <property type="match status" value="1"/>
</dbReference>
<name>A0A6J6U3Y0_9ZZZZ</name>
<protein>
    <submittedName>
        <fullName evidence="8">Unannotated protein</fullName>
    </submittedName>
</protein>
<dbReference type="PANTHER" id="PTHR43297:SF2">
    <property type="entry name" value="DIPEPTIDE TRANSPORT ATP-BINDING PROTEIN DPPD"/>
    <property type="match status" value="1"/>
</dbReference>
<keyword evidence="3" id="KW-1003">Cell membrane</keyword>
<dbReference type="Pfam" id="PF00005">
    <property type="entry name" value="ABC_tran"/>
    <property type="match status" value="1"/>
</dbReference>
<dbReference type="InterPro" id="IPR003593">
    <property type="entry name" value="AAA+_ATPase"/>
</dbReference>
<evidence type="ECO:0000256" key="2">
    <source>
        <dbReference type="ARBA" id="ARBA00022448"/>
    </source>
</evidence>
<dbReference type="GO" id="GO:0015833">
    <property type="term" value="P:peptide transport"/>
    <property type="evidence" value="ECO:0007669"/>
    <property type="project" value="InterPro"/>
</dbReference>
<dbReference type="InterPro" id="IPR017871">
    <property type="entry name" value="ABC_transporter-like_CS"/>
</dbReference>
<dbReference type="InterPro" id="IPR013563">
    <property type="entry name" value="Oligopep_ABC_C"/>
</dbReference>
<dbReference type="NCBIfam" id="TIGR01727">
    <property type="entry name" value="oligo_HPY"/>
    <property type="match status" value="1"/>
</dbReference>
<dbReference type="Pfam" id="PF08352">
    <property type="entry name" value="oligo_HPY"/>
    <property type="match status" value="1"/>
</dbReference>
<evidence type="ECO:0000259" key="7">
    <source>
        <dbReference type="PROSITE" id="PS50893"/>
    </source>
</evidence>
<dbReference type="InterPro" id="IPR027417">
    <property type="entry name" value="P-loop_NTPase"/>
</dbReference>
<dbReference type="AlphaFoldDB" id="A0A6J6U3Y0"/>
<dbReference type="PROSITE" id="PS00211">
    <property type="entry name" value="ABC_TRANSPORTER_1"/>
    <property type="match status" value="1"/>
</dbReference>
<evidence type="ECO:0000256" key="4">
    <source>
        <dbReference type="ARBA" id="ARBA00022741"/>
    </source>
</evidence>
<dbReference type="GO" id="GO:0005886">
    <property type="term" value="C:plasma membrane"/>
    <property type="evidence" value="ECO:0007669"/>
    <property type="project" value="UniProtKB-SubCell"/>
</dbReference>
<proteinExistence type="predicted"/>
<dbReference type="PROSITE" id="PS50893">
    <property type="entry name" value="ABC_TRANSPORTER_2"/>
    <property type="match status" value="1"/>
</dbReference>
<sequence>MNDSLTDQKLLQVDGLTVDFFTRAGTVHAVRAASFYVNKGETLGIVGESGSGKSVTAQAILGLTELPGKVVAGQVRWRGEQIIGDDQDAPKRIAKIRGREISMIFQDPMTSLNPVLTIGDQIAEVVRHHLKYNKQKARERAIELLDLVGISNPRGRVDQYPFELSGGMRQRVLIASALACEPALLIADEPTTALDVTIQAQILDLIADLQQQLGISVVLITHDLGVVAGVCDRVLVMYSGRIVEEANIYDLYAKPQHPYAQGLLRSTPHFEVDVERLELIPGSPPDMKIEVAGCSFAPRCSEVSDRCRSERPTLQMLGSGQVACWNPLKVMQ</sequence>
<dbReference type="SUPFAM" id="SSF52540">
    <property type="entry name" value="P-loop containing nucleoside triphosphate hydrolases"/>
    <property type="match status" value="1"/>
</dbReference>
<evidence type="ECO:0000256" key="3">
    <source>
        <dbReference type="ARBA" id="ARBA00022475"/>
    </source>
</evidence>
<keyword evidence="6" id="KW-0472">Membrane</keyword>
<accession>A0A6J6U3Y0</accession>
<dbReference type="SMART" id="SM00382">
    <property type="entry name" value="AAA"/>
    <property type="match status" value="1"/>
</dbReference>
<dbReference type="InterPro" id="IPR050388">
    <property type="entry name" value="ABC_Ni/Peptide_Import"/>
</dbReference>
<dbReference type="Gene3D" id="3.40.50.300">
    <property type="entry name" value="P-loop containing nucleotide triphosphate hydrolases"/>
    <property type="match status" value="1"/>
</dbReference>
<reference evidence="8" key="1">
    <citation type="submission" date="2020-05" db="EMBL/GenBank/DDBJ databases">
        <authorList>
            <person name="Chiriac C."/>
            <person name="Salcher M."/>
            <person name="Ghai R."/>
            <person name="Kavagutti S V."/>
        </authorList>
    </citation>
    <scope>NUCLEOTIDE SEQUENCE</scope>
</reference>
<gene>
    <name evidence="8" type="ORF">UFOPK2872_00083</name>
</gene>
<keyword evidence="2" id="KW-0813">Transport</keyword>
<dbReference type="PANTHER" id="PTHR43297">
    <property type="entry name" value="OLIGOPEPTIDE TRANSPORT ATP-BINDING PROTEIN APPD"/>
    <property type="match status" value="1"/>
</dbReference>
<comment type="subcellular location">
    <subcellularLocation>
        <location evidence="1">Cell membrane</location>
        <topology evidence="1">Peripheral membrane protein</topology>
    </subcellularLocation>
</comment>